<name>A0AA88YV68_PINIB</name>
<protein>
    <submittedName>
        <fullName evidence="1">Uncharacterized protein</fullName>
    </submittedName>
</protein>
<comment type="caution">
    <text evidence="1">The sequence shown here is derived from an EMBL/GenBank/DDBJ whole genome shotgun (WGS) entry which is preliminary data.</text>
</comment>
<dbReference type="AlphaFoldDB" id="A0AA88YV68"/>
<accession>A0AA88YV68</accession>
<proteinExistence type="predicted"/>
<sequence>MIDNDIVFTNFGSKVIRRVTPSGTENVICSTAPLHPVDICKSYDGGLLVTLCSCNVSEITSGSYGEIHHIDKLGGIIRKYTHTEDNRNKLFTYPNRVAQNINTDLCVVDIIDKEFRSRLVVLSLTSKIRFIYTGQPDMTETFSIKDVCCDHQGRILLNCLLNHVVILLSEEGVFLQYLLTRQSPLFGPRSLGLHGDKLWVGCEKGVVRVYNYNQT</sequence>
<gene>
    <name evidence="1" type="ORF">FSP39_017951</name>
</gene>
<organism evidence="1 2">
    <name type="scientific">Pinctada imbricata</name>
    <name type="common">Atlantic pearl-oyster</name>
    <name type="synonym">Pinctada martensii</name>
    <dbReference type="NCBI Taxonomy" id="66713"/>
    <lineage>
        <taxon>Eukaryota</taxon>
        <taxon>Metazoa</taxon>
        <taxon>Spiralia</taxon>
        <taxon>Lophotrochozoa</taxon>
        <taxon>Mollusca</taxon>
        <taxon>Bivalvia</taxon>
        <taxon>Autobranchia</taxon>
        <taxon>Pteriomorphia</taxon>
        <taxon>Pterioida</taxon>
        <taxon>Pterioidea</taxon>
        <taxon>Pteriidae</taxon>
        <taxon>Pinctada</taxon>
    </lineage>
</organism>
<dbReference type="SUPFAM" id="SSF101898">
    <property type="entry name" value="NHL repeat"/>
    <property type="match status" value="1"/>
</dbReference>
<evidence type="ECO:0000313" key="1">
    <source>
        <dbReference type="EMBL" id="KAK3106335.1"/>
    </source>
</evidence>
<dbReference type="Proteomes" id="UP001186944">
    <property type="component" value="Unassembled WGS sequence"/>
</dbReference>
<keyword evidence="2" id="KW-1185">Reference proteome</keyword>
<dbReference type="EMBL" id="VSWD01000003">
    <property type="protein sequence ID" value="KAK3106335.1"/>
    <property type="molecule type" value="Genomic_DNA"/>
</dbReference>
<evidence type="ECO:0000313" key="2">
    <source>
        <dbReference type="Proteomes" id="UP001186944"/>
    </source>
</evidence>
<reference evidence="1" key="1">
    <citation type="submission" date="2019-08" db="EMBL/GenBank/DDBJ databases">
        <title>The improved chromosome-level genome for the pearl oyster Pinctada fucata martensii using PacBio sequencing and Hi-C.</title>
        <authorList>
            <person name="Zheng Z."/>
        </authorList>
    </citation>
    <scope>NUCLEOTIDE SEQUENCE</scope>
    <source>
        <strain evidence="1">ZZ-2019</strain>
        <tissue evidence="1">Adductor muscle</tissue>
    </source>
</reference>